<organism evidence="3 4">
    <name type="scientific">Halomonas llamarensis</name>
    <dbReference type="NCBI Taxonomy" id="2945104"/>
    <lineage>
        <taxon>Bacteria</taxon>
        <taxon>Pseudomonadati</taxon>
        <taxon>Pseudomonadota</taxon>
        <taxon>Gammaproteobacteria</taxon>
        <taxon>Oceanospirillales</taxon>
        <taxon>Halomonadaceae</taxon>
        <taxon>Halomonas</taxon>
    </lineage>
</organism>
<name>A0ABT0SS18_9GAMM</name>
<dbReference type="PIRSF" id="PIRSF018266">
    <property type="entry name" value="FecR"/>
    <property type="match status" value="1"/>
</dbReference>
<evidence type="ECO:0000313" key="4">
    <source>
        <dbReference type="Proteomes" id="UP001165308"/>
    </source>
</evidence>
<dbReference type="PANTHER" id="PTHR30273:SF2">
    <property type="entry name" value="PROTEIN FECR"/>
    <property type="match status" value="1"/>
</dbReference>
<dbReference type="InterPro" id="IPR012373">
    <property type="entry name" value="Ferrdict_sens_TM"/>
</dbReference>
<reference evidence="3" key="1">
    <citation type="submission" date="2022-05" db="EMBL/GenBank/DDBJ databases">
        <title>Halomonas geminus sp. nov. and Halomonas llamarensis sp. nov. isolated from high-altitude salars of the Atacama Desert.</title>
        <authorList>
            <person name="Hintersatz C."/>
            <person name="Rojas L.A."/>
            <person name="Wei T.-S."/>
            <person name="Kutschke S."/>
            <person name="Lehmann F."/>
            <person name="Jain R."/>
            <person name="Pollmann K."/>
        </authorList>
    </citation>
    <scope>NUCLEOTIDE SEQUENCE</scope>
    <source>
        <strain evidence="3">ATCHA</strain>
    </source>
</reference>
<dbReference type="EMBL" id="JAMJPJ010000015">
    <property type="protein sequence ID" value="MCL7930358.1"/>
    <property type="molecule type" value="Genomic_DNA"/>
</dbReference>
<dbReference type="InterPro" id="IPR032623">
    <property type="entry name" value="FecR_N"/>
</dbReference>
<accession>A0ABT0SS18</accession>
<evidence type="ECO:0000313" key="3">
    <source>
        <dbReference type="EMBL" id="MCL7930358.1"/>
    </source>
</evidence>
<protein>
    <submittedName>
        <fullName evidence="3">FecR domain-containing protein</fullName>
    </submittedName>
</protein>
<dbReference type="Pfam" id="PF04773">
    <property type="entry name" value="FecR"/>
    <property type="match status" value="1"/>
</dbReference>
<feature type="domain" description="FecR protein" evidence="1">
    <location>
        <begin position="115"/>
        <end position="209"/>
    </location>
</feature>
<dbReference type="InterPro" id="IPR006860">
    <property type="entry name" value="FecR"/>
</dbReference>
<dbReference type="Pfam" id="PF16220">
    <property type="entry name" value="DUF4880"/>
    <property type="match status" value="1"/>
</dbReference>
<evidence type="ECO:0000259" key="2">
    <source>
        <dbReference type="Pfam" id="PF16220"/>
    </source>
</evidence>
<sequence>MSLSGADHQEPGDDVLAQAAEWFVLLQEKPPSEHILIAWRHWLQQSEAHRQAWARVEIIDQQFRELPQEPAQLALSAAGRQRRQFVKGLMVLMTAPLLWSAGHRLSLPLQKWRADYRTSIGEVRKMVLADGSQLWLNTNSALNVTFSDEERRLTLLAGEVYLETAVDTQSPPRPLRVASSIGTIEPLGTCFSVRNMENRVGVQVTSGQVSVMPLQAPPHRLETGEATTFTMRKVAPVEPAQTSRTAWQHGMLVADNQRLDDFLDELSRHRRGVLSHDPAIADLRLVGAYPLRDTDRILSILESTLPIRVIRRTHLWVSVEAR</sequence>
<evidence type="ECO:0000259" key="1">
    <source>
        <dbReference type="Pfam" id="PF04773"/>
    </source>
</evidence>
<dbReference type="Gene3D" id="2.60.120.1440">
    <property type="match status" value="1"/>
</dbReference>
<comment type="caution">
    <text evidence="3">The sequence shown here is derived from an EMBL/GenBank/DDBJ whole genome shotgun (WGS) entry which is preliminary data.</text>
</comment>
<dbReference type="Proteomes" id="UP001165308">
    <property type="component" value="Unassembled WGS sequence"/>
</dbReference>
<dbReference type="RefSeq" id="WP_250081859.1">
    <property type="nucleotide sequence ID" value="NZ_JAMJPJ010000015.1"/>
</dbReference>
<gene>
    <name evidence="3" type="ORF">M8006_10285</name>
</gene>
<proteinExistence type="predicted"/>
<dbReference type="PANTHER" id="PTHR30273">
    <property type="entry name" value="PERIPLASMIC SIGNAL SENSOR AND SIGMA FACTOR ACTIVATOR FECR-RELATED"/>
    <property type="match status" value="1"/>
</dbReference>
<feature type="domain" description="FecR N-terminal" evidence="2">
    <location>
        <begin position="18"/>
        <end position="57"/>
    </location>
</feature>
<keyword evidence="4" id="KW-1185">Reference proteome</keyword>